<sequence length="236" mass="27856">MAIPKGFAAVDSEAAIVKVEVKKCRDWLGYSYADDGWHYFCATIRQYIDEPSLSYKKSILRKYYQLFQPKSLREGLFYKVADTPLKKHNLWMPLPWENNLKLPEGDHQHFGPNSEAFGETELLRTLRVYKKIRKVGYQPRHFPDGYIRGYFLKSGKDYRFKLTAGQHRMAALGVMGHQTAKVKVQSKWERVIDPAHIKEWPQVRNRRYTKEQALYIFNSYFKQTGRERAIRLGLMK</sequence>
<dbReference type="EMBL" id="CP026118">
    <property type="protein sequence ID" value="QAS52150.1"/>
    <property type="molecule type" value="Genomic_DNA"/>
</dbReference>
<name>A0A410MBT2_9BACI</name>
<evidence type="ECO:0000313" key="2">
    <source>
        <dbReference type="Proteomes" id="UP000287756"/>
    </source>
</evidence>
<dbReference type="AlphaFoldDB" id="A0A410MBT2"/>
<dbReference type="KEGG" id="hli:HLI_07870"/>
<reference evidence="1 2" key="1">
    <citation type="submission" date="2018-01" db="EMBL/GenBank/DDBJ databases">
        <title>The whole genome sequencing and assembly of Halobacillus litoralis ERB031 strain.</title>
        <authorList>
            <person name="Lee S.-J."/>
            <person name="Park M.-K."/>
            <person name="Kim J.-Y."/>
            <person name="Lee Y.-J."/>
            <person name="Yi H."/>
            <person name="Bahn Y.-S."/>
            <person name="Kim J.F."/>
            <person name="Lee D.-W."/>
        </authorList>
    </citation>
    <scope>NUCLEOTIDE SEQUENCE [LARGE SCALE GENOMIC DNA]</scope>
    <source>
        <strain evidence="1 2">ERB 031</strain>
    </source>
</reference>
<gene>
    <name evidence="1" type="ORF">HLI_07870</name>
</gene>
<accession>A0A410MBT2</accession>
<dbReference type="OrthoDB" id="2865096at2"/>
<proteinExistence type="predicted"/>
<protein>
    <submittedName>
        <fullName evidence="1">Uncharacterized protein</fullName>
    </submittedName>
</protein>
<evidence type="ECO:0000313" key="1">
    <source>
        <dbReference type="EMBL" id="QAS52150.1"/>
    </source>
</evidence>
<dbReference type="RefSeq" id="WP_128524443.1">
    <property type="nucleotide sequence ID" value="NZ_CANLVY010000002.1"/>
</dbReference>
<dbReference type="Proteomes" id="UP000287756">
    <property type="component" value="Chromosome"/>
</dbReference>
<organism evidence="1 2">
    <name type="scientific">Halobacillus litoralis</name>
    <dbReference type="NCBI Taxonomy" id="45668"/>
    <lineage>
        <taxon>Bacteria</taxon>
        <taxon>Bacillati</taxon>
        <taxon>Bacillota</taxon>
        <taxon>Bacilli</taxon>
        <taxon>Bacillales</taxon>
        <taxon>Bacillaceae</taxon>
        <taxon>Halobacillus</taxon>
    </lineage>
</organism>